<reference evidence="2" key="1">
    <citation type="submission" date="2023-01" db="EMBL/GenBank/DDBJ databases">
        <title>Genome assembly of the deep-sea coral Lophelia pertusa.</title>
        <authorList>
            <person name="Herrera S."/>
            <person name="Cordes E."/>
        </authorList>
    </citation>
    <scope>NUCLEOTIDE SEQUENCE</scope>
    <source>
        <strain evidence="2">USNM1676648</strain>
        <tissue evidence="2">Polyp</tissue>
    </source>
</reference>
<accession>A0A9W9Z4B8</accession>
<feature type="chain" id="PRO_5040913597" evidence="1">
    <location>
        <begin position="26"/>
        <end position="72"/>
    </location>
</feature>
<protein>
    <submittedName>
        <fullName evidence="2">Uncharacterized protein</fullName>
    </submittedName>
</protein>
<dbReference type="AlphaFoldDB" id="A0A9W9Z4B8"/>
<comment type="caution">
    <text evidence="2">The sequence shown here is derived from an EMBL/GenBank/DDBJ whole genome shotgun (WGS) entry which is preliminary data.</text>
</comment>
<feature type="signal peptide" evidence="1">
    <location>
        <begin position="1"/>
        <end position="25"/>
    </location>
</feature>
<gene>
    <name evidence="2" type="ORF">OS493_005164</name>
</gene>
<evidence type="ECO:0000313" key="3">
    <source>
        <dbReference type="Proteomes" id="UP001163046"/>
    </source>
</evidence>
<organism evidence="2 3">
    <name type="scientific">Desmophyllum pertusum</name>
    <dbReference type="NCBI Taxonomy" id="174260"/>
    <lineage>
        <taxon>Eukaryota</taxon>
        <taxon>Metazoa</taxon>
        <taxon>Cnidaria</taxon>
        <taxon>Anthozoa</taxon>
        <taxon>Hexacorallia</taxon>
        <taxon>Scleractinia</taxon>
        <taxon>Caryophylliina</taxon>
        <taxon>Caryophylliidae</taxon>
        <taxon>Desmophyllum</taxon>
    </lineage>
</organism>
<dbReference type="PROSITE" id="PS51257">
    <property type="entry name" value="PROKAR_LIPOPROTEIN"/>
    <property type="match status" value="1"/>
</dbReference>
<evidence type="ECO:0000313" key="2">
    <source>
        <dbReference type="EMBL" id="KAJ7374812.1"/>
    </source>
</evidence>
<dbReference type="EMBL" id="MU826827">
    <property type="protein sequence ID" value="KAJ7374812.1"/>
    <property type="molecule type" value="Genomic_DNA"/>
</dbReference>
<evidence type="ECO:0000256" key="1">
    <source>
        <dbReference type="SAM" id="SignalP"/>
    </source>
</evidence>
<keyword evidence="3" id="KW-1185">Reference proteome</keyword>
<dbReference type="Proteomes" id="UP001163046">
    <property type="component" value="Unassembled WGS sequence"/>
</dbReference>
<sequence>MVATRLISSMFCILLVSSCLVFTEAYNSNNGKVGKRSQFRRALQRTFQADFAHQQKARDAEMAKVKWDKRNN</sequence>
<name>A0A9W9Z4B8_9CNID</name>
<proteinExistence type="predicted"/>
<keyword evidence="1" id="KW-0732">Signal</keyword>